<dbReference type="PANTHER" id="PTHR22803">
    <property type="entry name" value="MANNOSE, PHOSPHOLIPASE, LECTIN RECEPTOR RELATED"/>
    <property type="match status" value="1"/>
</dbReference>
<dbReference type="EMBL" id="CH902624">
    <property type="protein sequence ID" value="KPU74250.1"/>
    <property type="molecule type" value="Genomic_DNA"/>
</dbReference>
<dbReference type="AlphaFoldDB" id="A0A0P8XHE2"/>
<dbReference type="InterPro" id="IPR001304">
    <property type="entry name" value="C-type_lectin-like"/>
</dbReference>
<dbReference type="InterPro" id="IPR016186">
    <property type="entry name" value="C-type_lectin-like/link_sf"/>
</dbReference>
<name>A0A0P8XHE2_DROAN</name>
<dbReference type="PROSITE" id="PS50041">
    <property type="entry name" value="C_TYPE_LECTIN_2"/>
    <property type="match status" value="1"/>
</dbReference>
<dbReference type="Gene3D" id="3.10.100.10">
    <property type="entry name" value="Mannose-Binding Protein A, subunit A"/>
    <property type="match status" value="1"/>
</dbReference>
<dbReference type="STRING" id="7217.A0A0P8XHE2"/>
<proteinExistence type="predicted"/>
<protein>
    <recommendedName>
        <fullName evidence="1">C-type lectin domain-containing protein</fullName>
    </recommendedName>
</protein>
<evidence type="ECO:0000313" key="2">
    <source>
        <dbReference type="EMBL" id="KPU74250.1"/>
    </source>
</evidence>
<gene>
    <name evidence="2" type="primary">Dana\GF27940</name>
    <name evidence="2" type="ORF">GF27940</name>
</gene>
<reference evidence="2 3" key="1">
    <citation type="journal article" date="2007" name="Nature">
        <title>Evolution of genes and genomes on the Drosophila phylogeny.</title>
        <authorList>
            <consortium name="Drosophila 12 Genomes Consortium"/>
            <person name="Clark A.G."/>
            <person name="Eisen M.B."/>
            <person name="Smith D.R."/>
            <person name="Bergman C.M."/>
            <person name="Oliver B."/>
            <person name="Markow T.A."/>
            <person name="Kaufman T.C."/>
            <person name="Kellis M."/>
            <person name="Gelbart W."/>
            <person name="Iyer V.N."/>
            <person name="Pollard D.A."/>
            <person name="Sackton T.B."/>
            <person name="Larracuente A.M."/>
            <person name="Singh N.D."/>
            <person name="Abad J.P."/>
            <person name="Abt D.N."/>
            <person name="Adryan B."/>
            <person name="Aguade M."/>
            <person name="Akashi H."/>
            <person name="Anderson W.W."/>
            <person name="Aquadro C.F."/>
            <person name="Ardell D.H."/>
            <person name="Arguello R."/>
            <person name="Artieri C.G."/>
            <person name="Barbash D.A."/>
            <person name="Barker D."/>
            <person name="Barsanti P."/>
            <person name="Batterham P."/>
            <person name="Batzoglou S."/>
            <person name="Begun D."/>
            <person name="Bhutkar A."/>
            <person name="Blanco E."/>
            <person name="Bosak S.A."/>
            <person name="Bradley R.K."/>
            <person name="Brand A.D."/>
            <person name="Brent M.R."/>
            <person name="Brooks A.N."/>
            <person name="Brown R.H."/>
            <person name="Butlin R.K."/>
            <person name="Caggese C."/>
            <person name="Calvi B.R."/>
            <person name="Bernardo de Carvalho A."/>
            <person name="Caspi A."/>
            <person name="Castrezana S."/>
            <person name="Celniker S.E."/>
            <person name="Chang J.L."/>
            <person name="Chapple C."/>
            <person name="Chatterji S."/>
            <person name="Chinwalla A."/>
            <person name="Civetta A."/>
            <person name="Clifton S.W."/>
            <person name="Comeron J.M."/>
            <person name="Costello J.C."/>
            <person name="Coyne J.A."/>
            <person name="Daub J."/>
            <person name="David R.G."/>
            <person name="Delcher A.L."/>
            <person name="Delehaunty K."/>
            <person name="Do C.B."/>
            <person name="Ebling H."/>
            <person name="Edwards K."/>
            <person name="Eickbush T."/>
            <person name="Evans J.D."/>
            <person name="Filipski A."/>
            <person name="Findeiss S."/>
            <person name="Freyhult E."/>
            <person name="Fulton L."/>
            <person name="Fulton R."/>
            <person name="Garcia A.C."/>
            <person name="Gardiner A."/>
            <person name="Garfield D.A."/>
            <person name="Garvin B.E."/>
            <person name="Gibson G."/>
            <person name="Gilbert D."/>
            <person name="Gnerre S."/>
            <person name="Godfrey J."/>
            <person name="Good R."/>
            <person name="Gotea V."/>
            <person name="Gravely B."/>
            <person name="Greenberg A.J."/>
            <person name="Griffiths-Jones S."/>
            <person name="Gross S."/>
            <person name="Guigo R."/>
            <person name="Gustafson E.A."/>
            <person name="Haerty W."/>
            <person name="Hahn M.W."/>
            <person name="Halligan D.L."/>
            <person name="Halpern A.L."/>
            <person name="Halter G.M."/>
            <person name="Han M.V."/>
            <person name="Heger A."/>
            <person name="Hillier L."/>
            <person name="Hinrichs A.S."/>
            <person name="Holmes I."/>
            <person name="Hoskins R.A."/>
            <person name="Hubisz M.J."/>
            <person name="Hultmark D."/>
            <person name="Huntley M.A."/>
            <person name="Jaffe D.B."/>
            <person name="Jagadeeshan S."/>
            <person name="Jeck W.R."/>
            <person name="Johnson J."/>
            <person name="Jones C.D."/>
            <person name="Jordan W.C."/>
            <person name="Karpen G.H."/>
            <person name="Kataoka E."/>
            <person name="Keightley P.D."/>
            <person name="Kheradpour P."/>
            <person name="Kirkness E.F."/>
            <person name="Koerich L.B."/>
            <person name="Kristiansen K."/>
            <person name="Kudrna D."/>
            <person name="Kulathinal R.J."/>
            <person name="Kumar S."/>
            <person name="Kwok R."/>
            <person name="Lander E."/>
            <person name="Langley C.H."/>
            <person name="Lapoint R."/>
            <person name="Lazzaro B.P."/>
            <person name="Lee S.J."/>
            <person name="Levesque L."/>
            <person name="Li R."/>
            <person name="Lin C.F."/>
            <person name="Lin M.F."/>
            <person name="Lindblad-Toh K."/>
            <person name="Llopart A."/>
            <person name="Long M."/>
            <person name="Low L."/>
            <person name="Lozovsky E."/>
            <person name="Lu J."/>
            <person name="Luo M."/>
            <person name="Machado C.A."/>
            <person name="Makalowski W."/>
            <person name="Marzo M."/>
            <person name="Matsuda M."/>
            <person name="Matzkin L."/>
            <person name="McAllister B."/>
            <person name="McBride C.S."/>
            <person name="McKernan B."/>
            <person name="McKernan K."/>
            <person name="Mendez-Lago M."/>
            <person name="Minx P."/>
            <person name="Mollenhauer M.U."/>
            <person name="Montooth K."/>
            <person name="Mount S.M."/>
            <person name="Mu X."/>
            <person name="Myers E."/>
            <person name="Negre B."/>
            <person name="Newfeld S."/>
            <person name="Nielsen R."/>
            <person name="Noor M.A."/>
            <person name="O'Grady P."/>
            <person name="Pachter L."/>
            <person name="Papaceit M."/>
            <person name="Parisi M.J."/>
            <person name="Parisi M."/>
            <person name="Parts L."/>
            <person name="Pedersen J.S."/>
            <person name="Pesole G."/>
            <person name="Phillippy A.M."/>
            <person name="Ponting C.P."/>
            <person name="Pop M."/>
            <person name="Porcelli D."/>
            <person name="Powell J.R."/>
            <person name="Prohaska S."/>
            <person name="Pruitt K."/>
            <person name="Puig M."/>
            <person name="Quesneville H."/>
            <person name="Ram K.R."/>
            <person name="Rand D."/>
            <person name="Rasmussen M.D."/>
            <person name="Reed L.K."/>
            <person name="Reenan R."/>
            <person name="Reily A."/>
            <person name="Remington K.A."/>
            <person name="Rieger T.T."/>
            <person name="Ritchie M.G."/>
            <person name="Robin C."/>
            <person name="Rogers Y.H."/>
            <person name="Rohde C."/>
            <person name="Rozas J."/>
            <person name="Rubenfield M.J."/>
            <person name="Ruiz A."/>
            <person name="Russo S."/>
            <person name="Salzberg S.L."/>
            <person name="Sanchez-Gracia A."/>
            <person name="Saranga D.J."/>
            <person name="Sato H."/>
            <person name="Schaeffer S.W."/>
            <person name="Schatz M.C."/>
            <person name="Schlenke T."/>
            <person name="Schwartz R."/>
            <person name="Segarra C."/>
            <person name="Singh R.S."/>
            <person name="Sirot L."/>
            <person name="Sirota M."/>
            <person name="Sisneros N.B."/>
            <person name="Smith C.D."/>
            <person name="Smith T.F."/>
            <person name="Spieth J."/>
            <person name="Stage D.E."/>
            <person name="Stark A."/>
            <person name="Stephan W."/>
            <person name="Strausberg R.L."/>
            <person name="Strempel S."/>
            <person name="Sturgill D."/>
            <person name="Sutton G."/>
            <person name="Sutton G.G."/>
            <person name="Tao W."/>
            <person name="Teichmann S."/>
            <person name="Tobari Y.N."/>
            <person name="Tomimura Y."/>
            <person name="Tsolas J.M."/>
            <person name="Valente V.L."/>
            <person name="Venter E."/>
            <person name="Venter J.C."/>
            <person name="Vicario S."/>
            <person name="Vieira F.G."/>
            <person name="Vilella A.J."/>
            <person name="Villasante A."/>
            <person name="Walenz B."/>
            <person name="Wang J."/>
            <person name="Wasserman M."/>
            <person name="Watts T."/>
            <person name="Wilson D."/>
            <person name="Wilson R.K."/>
            <person name="Wing R.A."/>
            <person name="Wolfner M.F."/>
            <person name="Wong A."/>
            <person name="Wong G.K."/>
            <person name="Wu C.I."/>
            <person name="Wu G."/>
            <person name="Yamamoto D."/>
            <person name="Yang H.P."/>
            <person name="Yang S.P."/>
            <person name="Yorke J.A."/>
            <person name="Yoshida K."/>
            <person name="Zdobnov E."/>
            <person name="Zhang P."/>
            <person name="Zhang Y."/>
            <person name="Zimin A.V."/>
            <person name="Baldwin J."/>
            <person name="Abdouelleil A."/>
            <person name="Abdulkadir J."/>
            <person name="Abebe A."/>
            <person name="Abera B."/>
            <person name="Abreu J."/>
            <person name="Acer S.C."/>
            <person name="Aftuck L."/>
            <person name="Alexander A."/>
            <person name="An P."/>
            <person name="Anderson E."/>
            <person name="Anderson S."/>
            <person name="Arachi H."/>
            <person name="Azer M."/>
            <person name="Bachantsang P."/>
            <person name="Barry A."/>
            <person name="Bayul T."/>
            <person name="Berlin A."/>
            <person name="Bessette D."/>
            <person name="Bloom T."/>
            <person name="Blye J."/>
            <person name="Boguslavskiy L."/>
            <person name="Bonnet C."/>
            <person name="Boukhgalter B."/>
            <person name="Bourzgui I."/>
            <person name="Brown A."/>
            <person name="Cahill P."/>
            <person name="Channer S."/>
            <person name="Cheshatsang Y."/>
            <person name="Chuda L."/>
            <person name="Citroen M."/>
            <person name="Collymore A."/>
            <person name="Cooke P."/>
            <person name="Costello M."/>
            <person name="D'Aco K."/>
            <person name="Daza R."/>
            <person name="De Haan G."/>
            <person name="DeGray S."/>
            <person name="DeMaso C."/>
            <person name="Dhargay N."/>
            <person name="Dooley K."/>
            <person name="Dooley E."/>
            <person name="Doricent M."/>
            <person name="Dorje P."/>
            <person name="Dorjee K."/>
            <person name="Dupes A."/>
            <person name="Elong R."/>
            <person name="Falk J."/>
            <person name="Farina A."/>
            <person name="Faro S."/>
            <person name="Ferguson D."/>
            <person name="Fisher S."/>
            <person name="Foley C.D."/>
            <person name="Franke A."/>
            <person name="Friedrich D."/>
            <person name="Gadbois L."/>
            <person name="Gearin G."/>
            <person name="Gearin C.R."/>
            <person name="Giannoukos G."/>
            <person name="Goode T."/>
            <person name="Graham J."/>
            <person name="Grandbois E."/>
            <person name="Grewal S."/>
            <person name="Gyaltsen K."/>
            <person name="Hafez N."/>
            <person name="Hagos B."/>
            <person name="Hall J."/>
            <person name="Henson C."/>
            <person name="Hollinger A."/>
            <person name="Honan T."/>
            <person name="Huard M.D."/>
            <person name="Hughes L."/>
            <person name="Hurhula B."/>
            <person name="Husby M.E."/>
            <person name="Kamat A."/>
            <person name="Kanga B."/>
            <person name="Kashin S."/>
            <person name="Khazanovich D."/>
            <person name="Kisner P."/>
            <person name="Lance K."/>
            <person name="Lara M."/>
            <person name="Lee W."/>
            <person name="Lennon N."/>
            <person name="Letendre F."/>
            <person name="LeVine R."/>
            <person name="Lipovsky A."/>
            <person name="Liu X."/>
            <person name="Liu J."/>
            <person name="Liu S."/>
            <person name="Lokyitsang T."/>
            <person name="Lokyitsang Y."/>
            <person name="Lubonja R."/>
            <person name="Lui A."/>
            <person name="MacDonald P."/>
            <person name="Magnisalis V."/>
            <person name="Maru K."/>
            <person name="Matthews C."/>
            <person name="McCusker W."/>
            <person name="McDonough S."/>
            <person name="Mehta T."/>
            <person name="Meldrim J."/>
            <person name="Meneus L."/>
            <person name="Mihai O."/>
            <person name="Mihalev A."/>
            <person name="Mihova T."/>
            <person name="Mittelman R."/>
            <person name="Mlenga V."/>
            <person name="Montmayeur A."/>
            <person name="Mulrain L."/>
            <person name="Navidi A."/>
            <person name="Naylor J."/>
            <person name="Negash T."/>
            <person name="Nguyen T."/>
            <person name="Nguyen N."/>
            <person name="Nicol R."/>
            <person name="Norbu C."/>
            <person name="Norbu N."/>
            <person name="Novod N."/>
            <person name="O'Neill B."/>
            <person name="Osman S."/>
            <person name="Markiewicz E."/>
            <person name="Oyono O.L."/>
            <person name="Patti C."/>
            <person name="Phunkhang P."/>
            <person name="Pierre F."/>
            <person name="Priest M."/>
            <person name="Raghuraman S."/>
            <person name="Rege F."/>
            <person name="Reyes R."/>
            <person name="Rise C."/>
            <person name="Rogov P."/>
            <person name="Ross K."/>
            <person name="Ryan E."/>
            <person name="Settipalli S."/>
            <person name="Shea T."/>
            <person name="Sherpa N."/>
            <person name="Shi L."/>
            <person name="Shih D."/>
            <person name="Sparrow T."/>
            <person name="Spaulding J."/>
            <person name="Stalker J."/>
            <person name="Stange-Thomann N."/>
            <person name="Stavropoulos S."/>
            <person name="Stone C."/>
            <person name="Strader C."/>
            <person name="Tesfaye S."/>
            <person name="Thomson T."/>
            <person name="Thoulutsang Y."/>
            <person name="Thoulutsang D."/>
            <person name="Topham K."/>
            <person name="Topping I."/>
            <person name="Tsamla T."/>
            <person name="Vassiliev H."/>
            <person name="Vo A."/>
            <person name="Wangchuk T."/>
            <person name="Wangdi T."/>
            <person name="Weiand M."/>
            <person name="Wilkinson J."/>
            <person name="Wilson A."/>
            <person name="Yadav S."/>
            <person name="Young G."/>
            <person name="Yu Q."/>
            <person name="Zembek L."/>
            <person name="Zhong D."/>
            <person name="Zimmer A."/>
            <person name="Zwirko Z."/>
            <person name="Jaffe D.B."/>
            <person name="Alvarez P."/>
            <person name="Brockman W."/>
            <person name="Butler J."/>
            <person name="Chin C."/>
            <person name="Gnerre S."/>
            <person name="Grabherr M."/>
            <person name="Kleber M."/>
            <person name="Mauceli E."/>
            <person name="MacCallum I."/>
        </authorList>
    </citation>
    <scope>NUCLEOTIDE SEQUENCE [LARGE SCALE GENOMIC DNA]</scope>
    <source>
        <strain evidence="3">Tucson 14024-0371.13</strain>
    </source>
</reference>
<dbReference type="SMART" id="SM00034">
    <property type="entry name" value="CLECT"/>
    <property type="match status" value="1"/>
</dbReference>
<dbReference type="OrthoDB" id="7773875at2759"/>
<dbReference type="KEGG" id="dan:26515349"/>
<sequence>MLAKIALVFSAYGIFSVVGAYQVIQYLENGSVPKIVTIFTLIIKFILGVPGYLNITIDPFVNIDGGFYYIEPESKVSWFQAFESCRRMNAYLIAFETMEEWNLINQYLWNHNISDLYWTSGVDLAIEGKHGWFSIGEPIQLNIWGSGEPNNMDGVEHCDELGYDGNSTNYKVLNDIQCDEQRLFICETHEPKTASVVVF</sequence>
<evidence type="ECO:0000259" key="1">
    <source>
        <dbReference type="PROSITE" id="PS50041"/>
    </source>
</evidence>
<dbReference type="CDD" id="cd00037">
    <property type="entry name" value="CLECT"/>
    <property type="match status" value="1"/>
</dbReference>
<dbReference type="InParanoid" id="A0A0P8XHE2"/>
<accession>A0A0P8XHE2</accession>
<dbReference type="SMR" id="A0A0P8XHE2"/>
<dbReference type="Proteomes" id="UP000007801">
    <property type="component" value="Unassembled WGS sequence"/>
</dbReference>
<feature type="domain" description="C-type lectin" evidence="1">
    <location>
        <begin position="63"/>
        <end position="187"/>
    </location>
</feature>
<organism evidence="2 3">
    <name type="scientific">Drosophila ananassae</name>
    <name type="common">Fruit fly</name>
    <dbReference type="NCBI Taxonomy" id="7217"/>
    <lineage>
        <taxon>Eukaryota</taxon>
        <taxon>Metazoa</taxon>
        <taxon>Ecdysozoa</taxon>
        <taxon>Arthropoda</taxon>
        <taxon>Hexapoda</taxon>
        <taxon>Insecta</taxon>
        <taxon>Pterygota</taxon>
        <taxon>Neoptera</taxon>
        <taxon>Endopterygota</taxon>
        <taxon>Diptera</taxon>
        <taxon>Brachycera</taxon>
        <taxon>Muscomorpha</taxon>
        <taxon>Ephydroidea</taxon>
        <taxon>Drosophilidae</taxon>
        <taxon>Drosophila</taxon>
        <taxon>Sophophora</taxon>
    </lineage>
</organism>
<dbReference type="InterPro" id="IPR016187">
    <property type="entry name" value="CTDL_fold"/>
</dbReference>
<dbReference type="Pfam" id="PF00059">
    <property type="entry name" value="Lectin_C"/>
    <property type="match status" value="1"/>
</dbReference>
<dbReference type="InterPro" id="IPR050111">
    <property type="entry name" value="C-type_lectin/snaclec_domain"/>
</dbReference>
<dbReference type="SUPFAM" id="SSF56436">
    <property type="entry name" value="C-type lectin-like"/>
    <property type="match status" value="1"/>
</dbReference>
<dbReference type="FunCoup" id="A0A0P8XHE2">
    <property type="interactions" value="3"/>
</dbReference>
<evidence type="ECO:0000313" key="3">
    <source>
        <dbReference type="Proteomes" id="UP000007801"/>
    </source>
</evidence>
<keyword evidence="3" id="KW-1185">Reference proteome</keyword>